<gene>
    <name evidence="5" type="ORF">SAMN04488029_1257</name>
</gene>
<dbReference type="Pfam" id="PF00675">
    <property type="entry name" value="Peptidase_M16"/>
    <property type="match status" value="1"/>
</dbReference>
<feature type="chain" id="PRO_5012619371" evidence="2">
    <location>
        <begin position="24"/>
        <end position="446"/>
    </location>
</feature>
<dbReference type="AlphaFoldDB" id="A0A1W2G8A1"/>
<dbReference type="GO" id="GO:0046872">
    <property type="term" value="F:metal ion binding"/>
    <property type="evidence" value="ECO:0007669"/>
    <property type="project" value="InterPro"/>
</dbReference>
<evidence type="ECO:0000256" key="1">
    <source>
        <dbReference type="ARBA" id="ARBA00007261"/>
    </source>
</evidence>
<dbReference type="PANTHER" id="PTHR11851">
    <property type="entry name" value="METALLOPROTEASE"/>
    <property type="match status" value="1"/>
</dbReference>
<name>A0A1W2G8A1_REIFA</name>
<organism evidence="5 6">
    <name type="scientific">Reichenbachiella faecimaris</name>
    <dbReference type="NCBI Taxonomy" id="692418"/>
    <lineage>
        <taxon>Bacteria</taxon>
        <taxon>Pseudomonadati</taxon>
        <taxon>Bacteroidota</taxon>
        <taxon>Cytophagia</taxon>
        <taxon>Cytophagales</taxon>
        <taxon>Reichenbachiellaceae</taxon>
        <taxon>Reichenbachiella</taxon>
    </lineage>
</organism>
<evidence type="ECO:0000313" key="5">
    <source>
        <dbReference type="EMBL" id="SMD32897.1"/>
    </source>
</evidence>
<protein>
    <submittedName>
        <fullName evidence="5">Predicted Zn-dependent peptidase</fullName>
    </submittedName>
</protein>
<proteinExistence type="inferred from homology"/>
<reference evidence="5 6" key="1">
    <citation type="submission" date="2017-04" db="EMBL/GenBank/DDBJ databases">
        <authorList>
            <person name="Afonso C.L."/>
            <person name="Miller P.J."/>
            <person name="Scott M.A."/>
            <person name="Spackman E."/>
            <person name="Goraichik I."/>
            <person name="Dimitrov K.M."/>
            <person name="Suarez D.L."/>
            <person name="Swayne D.E."/>
        </authorList>
    </citation>
    <scope>NUCLEOTIDE SEQUENCE [LARGE SCALE GENOMIC DNA]</scope>
    <source>
        <strain evidence="5 6">DSM 26133</strain>
    </source>
</reference>
<keyword evidence="2" id="KW-0732">Signal</keyword>
<feature type="signal peptide" evidence="2">
    <location>
        <begin position="1"/>
        <end position="23"/>
    </location>
</feature>
<dbReference type="InterPro" id="IPR011765">
    <property type="entry name" value="Pept_M16_N"/>
</dbReference>
<dbReference type="PANTHER" id="PTHR11851:SF49">
    <property type="entry name" value="MITOCHONDRIAL-PROCESSING PEPTIDASE SUBUNIT ALPHA"/>
    <property type="match status" value="1"/>
</dbReference>
<dbReference type="InterPro" id="IPR011249">
    <property type="entry name" value="Metalloenz_LuxS/M16"/>
</dbReference>
<dbReference type="Pfam" id="PF05193">
    <property type="entry name" value="Peptidase_M16_C"/>
    <property type="match status" value="1"/>
</dbReference>
<evidence type="ECO:0000256" key="2">
    <source>
        <dbReference type="SAM" id="SignalP"/>
    </source>
</evidence>
<dbReference type="EMBL" id="FWYF01000001">
    <property type="protein sequence ID" value="SMD32897.1"/>
    <property type="molecule type" value="Genomic_DNA"/>
</dbReference>
<dbReference type="InterPro" id="IPR007863">
    <property type="entry name" value="Peptidase_M16_C"/>
</dbReference>
<evidence type="ECO:0000259" key="4">
    <source>
        <dbReference type="Pfam" id="PF05193"/>
    </source>
</evidence>
<feature type="domain" description="Peptidase M16 N-terminal" evidence="3">
    <location>
        <begin position="35"/>
        <end position="176"/>
    </location>
</feature>
<dbReference type="STRING" id="692418.SAMN04488029_1257"/>
<sequence>MKNIMKFNIALLAFFGLMSPTFAQTQEFDVKGLKVIYKSVPKEIVSARLFISGGTANYSLEQSGIEDFALQLAVTGGTTNMDKLAYSTALEQMSTTVAAGTNYDYGQINMRCVKQNWDASWDLFVDAIMNPVFDDQQYQLLKDQLISAAKQNDADPDQSLTQAAMANVFKGKNYEKNPNGTAASLETLSLEDLKSYYKKILGKDRSFLVIVGDLDVADLKKKIGASLAKLPKGTLPPAEERNMLGEISNKINDRDIATNYIAGVMSAPTLSSEDGTAMMIAMSILSERYFVELRTKRSLSYAPYSYYDNGKVTNPYNWIYISTTDPKQSIQVMVDEISKLKKEGFDEKELINKKQSYLTQFYMGQETLSSQSQSLGSNELKGGWEMSEDFTERVNAVSLEDINRVIDKYTDVISWTYLGKADMVKEEDFLQPGKVPDSVKMESEEN</sequence>
<dbReference type="SUPFAM" id="SSF63411">
    <property type="entry name" value="LuxS/MPP-like metallohydrolase"/>
    <property type="match status" value="2"/>
</dbReference>
<dbReference type="InterPro" id="IPR050361">
    <property type="entry name" value="MPP/UQCRC_Complex"/>
</dbReference>
<comment type="similarity">
    <text evidence="1">Belongs to the peptidase M16 family.</text>
</comment>
<keyword evidence="6" id="KW-1185">Reference proteome</keyword>
<dbReference type="OrthoDB" id="9811314at2"/>
<dbReference type="Proteomes" id="UP000192472">
    <property type="component" value="Unassembled WGS sequence"/>
</dbReference>
<evidence type="ECO:0000313" key="6">
    <source>
        <dbReference type="Proteomes" id="UP000192472"/>
    </source>
</evidence>
<dbReference type="Gene3D" id="3.30.830.10">
    <property type="entry name" value="Metalloenzyme, LuxS/M16 peptidase-like"/>
    <property type="match status" value="2"/>
</dbReference>
<accession>A0A1W2G8A1</accession>
<dbReference type="RefSeq" id="WP_084371532.1">
    <property type="nucleotide sequence ID" value="NZ_FWYF01000001.1"/>
</dbReference>
<evidence type="ECO:0000259" key="3">
    <source>
        <dbReference type="Pfam" id="PF00675"/>
    </source>
</evidence>
<feature type="domain" description="Peptidase M16 C-terminal" evidence="4">
    <location>
        <begin position="188"/>
        <end position="355"/>
    </location>
</feature>